<evidence type="ECO:0000256" key="8">
    <source>
        <dbReference type="SAM" id="SignalP"/>
    </source>
</evidence>
<evidence type="ECO:0000256" key="7">
    <source>
        <dbReference type="ARBA" id="ARBA00023237"/>
    </source>
</evidence>
<dbReference type="InterPro" id="IPR036942">
    <property type="entry name" value="Beta-barrel_TonB_sf"/>
</dbReference>
<evidence type="ECO:0000313" key="10">
    <source>
        <dbReference type="EMBL" id="KDR51099.1"/>
    </source>
</evidence>
<dbReference type="SUPFAM" id="SSF56935">
    <property type="entry name" value="Porins"/>
    <property type="match status" value="1"/>
</dbReference>
<comment type="subcellular location">
    <subcellularLocation>
        <location evidence="1">Cell outer membrane</location>
        <topology evidence="1">Multi-pass membrane protein</topology>
    </subcellularLocation>
</comment>
<evidence type="ECO:0000313" key="11">
    <source>
        <dbReference type="Proteomes" id="UP000027442"/>
    </source>
</evidence>
<dbReference type="EMBL" id="JNGW01000121">
    <property type="protein sequence ID" value="KDR51099.1"/>
    <property type="molecule type" value="Genomic_DNA"/>
</dbReference>
<evidence type="ECO:0000256" key="1">
    <source>
        <dbReference type="ARBA" id="ARBA00004571"/>
    </source>
</evidence>
<dbReference type="GO" id="GO:0044718">
    <property type="term" value="P:siderophore transmembrane transport"/>
    <property type="evidence" value="ECO:0007669"/>
    <property type="project" value="TreeGrafter"/>
</dbReference>
<proteinExistence type="predicted"/>
<evidence type="ECO:0000256" key="3">
    <source>
        <dbReference type="ARBA" id="ARBA00022452"/>
    </source>
</evidence>
<keyword evidence="6" id="KW-0472">Membrane</keyword>
<keyword evidence="3" id="KW-1134">Transmembrane beta strand</keyword>
<comment type="caution">
    <text evidence="10">The sequence shown here is derived from an EMBL/GenBank/DDBJ whole genome shotgun (WGS) entry which is preliminary data.</text>
</comment>
<evidence type="ECO:0000256" key="6">
    <source>
        <dbReference type="ARBA" id="ARBA00023136"/>
    </source>
</evidence>
<dbReference type="GO" id="GO:0009279">
    <property type="term" value="C:cell outer membrane"/>
    <property type="evidence" value="ECO:0007669"/>
    <property type="project" value="UniProtKB-SubCell"/>
</dbReference>
<dbReference type="GO" id="GO:0015344">
    <property type="term" value="F:siderophore uptake transmembrane transporter activity"/>
    <property type="evidence" value="ECO:0007669"/>
    <property type="project" value="TreeGrafter"/>
</dbReference>
<keyword evidence="5 8" id="KW-0732">Signal</keyword>
<name>A0A069QGG0_HOYLO</name>
<dbReference type="AlphaFoldDB" id="A0A069QGG0"/>
<dbReference type="HOGENOM" id="CLU_017617_2_0_10"/>
<dbReference type="PANTHER" id="PTHR30069:SF29">
    <property type="entry name" value="HEMOGLOBIN AND HEMOGLOBIN-HAPTOGLOBIN-BINDING PROTEIN 1-RELATED"/>
    <property type="match status" value="1"/>
</dbReference>
<keyword evidence="4" id="KW-0812">Transmembrane</keyword>
<keyword evidence="2" id="KW-0813">Transport</keyword>
<dbReference type="Proteomes" id="UP000027442">
    <property type="component" value="Unassembled WGS sequence"/>
</dbReference>
<dbReference type="Gene3D" id="2.40.170.20">
    <property type="entry name" value="TonB-dependent receptor, beta-barrel domain"/>
    <property type="match status" value="1"/>
</dbReference>
<dbReference type="RefSeq" id="WP_033404176.1">
    <property type="nucleotide sequence ID" value="NZ_KB899213.1"/>
</dbReference>
<evidence type="ECO:0000256" key="5">
    <source>
        <dbReference type="ARBA" id="ARBA00022729"/>
    </source>
</evidence>
<evidence type="ECO:0000256" key="2">
    <source>
        <dbReference type="ARBA" id="ARBA00022448"/>
    </source>
</evidence>
<dbReference type="PATRIC" id="fig|1122985.7.peg.2907"/>
<sequence>MRRKTFTALFALVLSTALAAPMSQEQPEEQRLGNAVSYDLPRLVAQKGVENVYDAIGALPGITVQNGVYMLGGRTIAVAINGKTQNVAYDQLQELLRAMPASGIERVEIVYNPAARMQANAPLIALTFKRGDAESAPFTAEVGGDMSLRHRTLFGERVSGTYRKGPFSLDLSYLHTHGRVLDALRTDIPEVLSPSGGPITNTQERLAATSKHSYRLVGTYTLGERHTLTATYQGFNTNNDLSVSNTDSHFGSADGKVKAWLHNARIDYSMPFGVRLGVEAAFYRAPERHVLMDYVNPFSRYPDYNPWLPTLSREDFLVTDSLRTDLWRAYIAGEHELNNGWTINYGAWFKKVKHNSVHHQRRHVLGYNVEWNYPEEHFTTAYVGVSKRFGEKLSAEMSVSADYYHRIIITQWRVLPTFSISYTPCEGNVLSLAVSGSRAYPHYSDMNGISQPDNGGYLYTLRTMSLMPSLHYQAQLSYVTKGGFQFRAWYNRASGHVMQQLYPDVFLRCVILSNKNIDRHQQVGLQAVMPHQFGSWLYTCLTLGGAWTRDKYEPTLWEVPVNSRIIHGEAKFTGVATLCSKPNITLSVDAFGQTKTQQGVWELPAHAQLDMSLRWMLCKDMATLRLFCNDVLANGTPKYRYMVYDKGFDLRNVPRRHVGVSLTMRLGGTR</sequence>
<feature type="signal peptide" evidence="8">
    <location>
        <begin position="1"/>
        <end position="19"/>
    </location>
</feature>
<feature type="chain" id="PRO_5001668101" description="Outer membrane protein beta-barrel domain-containing protein" evidence="8">
    <location>
        <begin position="20"/>
        <end position="670"/>
    </location>
</feature>
<dbReference type="InterPro" id="IPR039426">
    <property type="entry name" value="TonB-dep_rcpt-like"/>
</dbReference>
<protein>
    <recommendedName>
        <fullName evidence="9">Outer membrane protein beta-barrel domain-containing protein</fullName>
    </recommendedName>
</protein>
<evidence type="ECO:0000259" key="9">
    <source>
        <dbReference type="Pfam" id="PF14905"/>
    </source>
</evidence>
<keyword evidence="11" id="KW-1185">Reference proteome</keyword>
<feature type="domain" description="Outer membrane protein beta-barrel" evidence="9">
    <location>
        <begin position="411"/>
        <end position="641"/>
    </location>
</feature>
<dbReference type="InterPro" id="IPR041700">
    <property type="entry name" value="OMP_b-brl_3"/>
</dbReference>
<dbReference type="Pfam" id="PF14905">
    <property type="entry name" value="OMP_b-brl_3"/>
    <property type="match status" value="1"/>
</dbReference>
<gene>
    <name evidence="10" type="ORF">HMPREF1991_02811</name>
</gene>
<accession>A0A069QGG0</accession>
<dbReference type="PANTHER" id="PTHR30069">
    <property type="entry name" value="TONB-DEPENDENT OUTER MEMBRANE RECEPTOR"/>
    <property type="match status" value="1"/>
</dbReference>
<organism evidence="10 11">
    <name type="scientific">Hoylesella loescheii DSM 19665 = JCM 12249 = ATCC 15930</name>
    <dbReference type="NCBI Taxonomy" id="1122985"/>
    <lineage>
        <taxon>Bacteria</taxon>
        <taxon>Pseudomonadati</taxon>
        <taxon>Bacteroidota</taxon>
        <taxon>Bacteroidia</taxon>
        <taxon>Bacteroidales</taxon>
        <taxon>Prevotellaceae</taxon>
        <taxon>Hoylesella</taxon>
    </lineage>
</organism>
<keyword evidence="7" id="KW-0998">Cell outer membrane</keyword>
<evidence type="ECO:0000256" key="4">
    <source>
        <dbReference type="ARBA" id="ARBA00022692"/>
    </source>
</evidence>
<dbReference type="eggNOG" id="COG1629">
    <property type="taxonomic scope" value="Bacteria"/>
</dbReference>
<reference evidence="10 11" key="1">
    <citation type="submission" date="2013-08" db="EMBL/GenBank/DDBJ databases">
        <authorList>
            <person name="Weinstock G."/>
            <person name="Sodergren E."/>
            <person name="Wylie T."/>
            <person name="Fulton L."/>
            <person name="Fulton R."/>
            <person name="Fronick C."/>
            <person name="O'Laughlin M."/>
            <person name="Godfrey J."/>
            <person name="Miner T."/>
            <person name="Herter B."/>
            <person name="Appelbaum E."/>
            <person name="Cordes M."/>
            <person name="Lek S."/>
            <person name="Wollam A."/>
            <person name="Pepin K.H."/>
            <person name="Palsikar V.B."/>
            <person name="Mitreva M."/>
            <person name="Wilson R.K."/>
        </authorList>
    </citation>
    <scope>NUCLEOTIDE SEQUENCE [LARGE SCALE GENOMIC DNA]</scope>
    <source>
        <strain evidence="10 11">ATCC 15930</strain>
    </source>
</reference>